<organism evidence="9">
    <name type="scientific">anaerobic digester metagenome</name>
    <dbReference type="NCBI Taxonomy" id="1263854"/>
    <lineage>
        <taxon>unclassified sequences</taxon>
        <taxon>metagenomes</taxon>
        <taxon>ecological metagenomes</taxon>
    </lineage>
</organism>
<gene>
    <name evidence="9" type="primary">gluP</name>
    <name evidence="9" type="ORF">SCFA_750009</name>
</gene>
<keyword evidence="4 9" id="KW-0378">Hydrolase</keyword>
<feature type="transmembrane region" description="Helical" evidence="7">
    <location>
        <begin position="95"/>
        <end position="117"/>
    </location>
</feature>
<evidence type="ECO:0000259" key="8">
    <source>
        <dbReference type="Pfam" id="PF01694"/>
    </source>
</evidence>
<dbReference type="InterPro" id="IPR022764">
    <property type="entry name" value="Peptidase_S54_rhomboid_dom"/>
</dbReference>
<dbReference type="Pfam" id="PF01694">
    <property type="entry name" value="Rhomboid"/>
    <property type="match status" value="1"/>
</dbReference>
<dbReference type="InterPro" id="IPR011990">
    <property type="entry name" value="TPR-like_helical_dom_sf"/>
</dbReference>
<dbReference type="SUPFAM" id="SSF144091">
    <property type="entry name" value="Rhomboid-like"/>
    <property type="match status" value="1"/>
</dbReference>
<feature type="transmembrane region" description="Helical" evidence="7">
    <location>
        <begin position="222"/>
        <end position="241"/>
    </location>
</feature>
<evidence type="ECO:0000256" key="3">
    <source>
        <dbReference type="ARBA" id="ARBA00022692"/>
    </source>
</evidence>
<dbReference type="AlphaFoldDB" id="A0A485MAS7"/>
<keyword evidence="3 7" id="KW-0812">Transmembrane</keyword>
<reference evidence="9" key="1">
    <citation type="submission" date="2019-03" db="EMBL/GenBank/DDBJ databases">
        <authorList>
            <person name="Hao L."/>
        </authorList>
    </citation>
    <scope>NUCLEOTIDE SEQUENCE</scope>
</reference>
<keyword evidence="9" id="KW-0645">Protease</keyword>
<dbReference type="SMART" id="SM00028">
    <property type="entry name" value="TPR"/>
    <property type="match status" value="1"/>
</dbReference>
<dbReference type="PANTHER" id="PTHR43731:SF14">
    <property type="entry name" value="PRESENILIN-ASSOCIATED RHOMBOID-LIKE PROTEIN, MITOCHONDRIAL"/>
    <property type="match status" value="1"/>
</dbReference>
<evidence type="ECO:0000256" key="6">
    <source>
        <dbReference type="ARBA" id="ARBA00023136"/>
    </source>
</evidence>
<dbReference type="InterPro" id="IPR050925">
    <property type="entry name" value="Rhomboid_protease_S54"/>
</dbReference>
<dbReference type="GO" id="GO:0004252">
    <property type="term" value="F:serine-type endopeptidase activity"/>
    <property type="evidence" value="ECO:0007669"/>
    <property type="project" value="InterPro"/>
</dbReference>
<evidence type="ECO:0000256" key="7">
    <source>
        <dbReference type="SAM" id="Phobius"/>
    </source>
</evidence>
<dbReference type="EMBL" id="CAADRM010000142">
    <property type="protein sequence ID" value="VFU17937.1"/>
    <property type="molecule type" value="Genomic_DNA"/>
</dbReference>
<evidence type="ECO:0000256" key="5">
    <source>
        <dbReference type="ARBA" id="ARBA00022989"/>
    </source>
</evidence>
<dbReference type="InterPro" id="IPR035952">
    <property type="entry name" value="Rhomboid-like_sf"/>
</dbReference>
<dbReference type="InterPro" id="IPR019734">
    <property type="entry name" value="TPR_rpt"/>
</dbReference>
<dbReference type="EC" id="3.4.21.105" evidence="9"/>
<dbReference type="PANTHER" id="PTHR43731">
    <property type="entry name" value="RHOMBOID PROTEASE"/>
    <property type="match status" value="1"/>
</dbReference>
<feature type="transmembrane region" description="Helical" evidence="7">
    <location>
        <begin position="129"/>
        <end position="149"/>
    </location>
</feature>
<dbReference type="GO" id="GO:0016020">
    <property type="term" value="C:membrane"/>
    <property type="evidence" value="ECO:0007669"/>
    <property type="project" value="UniProtKB-SubCell"/>
</dbReference>
<feature type="domain" description="Peptidase S54 rhomboid" evidence="8">
    <location>
        <begin position="91"/>
        <end position="239"/>
    </location>
</feature>
<feature type="transmembrane region" description="Helical" evidence="7">
    <location>
        <begin position="155"/>
        <end position="175"/>
    </location>
</feature>
<evidence type="ECO:0000313" key="9">
    <source>
        <dbReference type="EMBL" id="VFU17937.1"/>
    </source>
</evidence>
<proteinExistence type="inferred from homology"/>
<evidence type="ECO:0000256" key="2">
    <source>
        <dbReference type="ARBA" id="ARBA00009045"/>
    </source>
</evidence>
<keyword evidence="6 7" id="KW-0472">Membrane</keyword>
<comment type="subcellular location">
    <subcellularLocation>
        <location evidence="1">Membrane</location>
        <topology evidence="1">Multi-pass membrane protein</topology>
    </subcellularLocation>
</comment>
<name>A0A485MAS7_9ZZZZ</name>
<feature type="transmembrane region" description="Helical" evidence="7">
    <location>
        <begin position="182"/>
        <end position="207"/>
    </location>
</feature>
<dbReference type="GO" id="GO:0006508">
    <property type="term" value="P:proteolysis"/>
    <property type="evidence" value="ECO:0007669"/>
    <property type="project" value="UniProtKB-KW"/>
</dbReference>
<dbReference type="Gene3D" id="1.20.1540.10">
    <property type="entry name" value="Rhomboid-like"/>
    <property type="match status" value="1"/>
</dbReference>
<dbReference type="Gene3D" id="1.25.40.10">
    <property type="entry name" value="Tetratricopeptide repeat domain"/>
    <property type="match status" value="1"/>
</dbReference>
<dbReference type="PROSITE" id="PS50005">
    <property type="entry name" value="TPR"/>
    <property type="match status" value="1"/>
</dbReference>
<evidence type="ECO:0000256" key="4">
    <source>
        <dbReference type="ARBA" id="ARBA00022801"/>
    </source>
</evidence>
<sequence>MFFPIGDTPNPKNFTPWITWSLMAANILIYLFITLPLSMQGVNPGDPLLEEYIRSIAPYLPSGVSLRQVLDQVSAYDLFTFANGYKPGAPEMSDLFFSMFLHGGFLHLAGNMLFLWIYGDNVEHVLGRFGFLAVYLGTGAVATWFFSFFAGPSMIPLVGASGAISGVLGVYFLLFPRNKIKVFVALIPFYVDVFLLPARLVLGFFVIVDNLLPLLIGPQSSIAYGAHIGGFLGGIAIALAGERLSWSWPWKDRAWRTDRPTAPREPEPGYSGISNLSVLRTAMERKHPLDVIDALSRMNRSEVAKLSPDECVILSEWLDDTGHAAAASRILKQCISTHRDSDRLADAYLSLGLLRLKQGQPTAAYQYLLASLELNPSAETSMRAREALRRIDVYRSAR</sequence>
<feature type="transmembrane region" description="Helical" evidence="7">
    <location>
        <begin position="20"/>
        <end position="39"/>
    </location>
</feature>
<protein>
    <submittedName>
        <fullName evidence="9">Rhomboid protease GluP</fullName>
        <ecNumber evidence="9">3.4.21.105</ecNumber>
    </submittedName>
</protein>
<dbReference type="SUPFAM" id="SSF48452">
    <property type="entry name" value="TPR-like"/>
    <property type="match status" value="1"/>
</dbReference>
<evidence type="ECO:0000256" key="1">
    <source>
        <dbReference type="ARBA" id="ARBA00004141"/>
    </source>
</evidence>
<comment type="similarity">
    <text evidence="2">Belongs to the peptidase S54 family.</text>
</comment>
<keyword evidence="5 7" id="KW-1133">Transmembrane helix</keyword>
<accession>A0A485MAS7</accession>